<dbReference type="GO" id="GO:0042597">
    <property type="term" value="C:periplasmic space"/>
    <property type="evidence" value="ECO:0007669"/>
    <property type="project" value="UniProtKB-SubCell"/>
</dbReference>
<dbReference type="AlphaFoldDB" id="A0AAJ4T7W5"/>
<evidence type="ECO:0000256" key="1">
    <source>
        <dbReference type="ARBA" id="ARBA00004418"/>
    </source>
</evidence>
<dbReference type="Gene3D" id="2.60.40.10">
    <property type="entry name" value="Immunoglobulins"/>
    <property type="match status" value="1"/>
</dbReference>
<reference evidence="8 9" key="1">
    <citation type="submission" date="2021-03" db="EMBL/GenBank/DDBJ databases">
        <title>Draft genome sequence of Janthinobacterium sp. strain PLB02 isolated from infected primmorphs (Lubomirskia baicalensis).</title>
        <authorList>
            <person name="Chernogor L.I."/>
            <person name="Belikov S.I."/>
            <person name="Petrushin I.S."/>
        </authorList>
    </citation>
    <scope>NUCLEOTIDE SEQUENCE [LARGE SCALE GENOMIC DNA]</scope>
    <source>
        <strain evidence="8 9">PLB02</strain>
    </source>
</reference>
<dbReference type="InterPro" id="IPR013783">
    <property type="entry name" value="Ig-like_fold"/>
</dbReference>
<gene>
    <name evidence="8" type="ORF">J3P46_08285</name>
</gene>
<dbReference type="Gene3D" id="1.50.10.100">
    <property type="entry name" value="Chondroitin AC/alginate lyase"/>
    <property type="match status" value="1"/>
</dbReference>
<organism evidence="8 9">
    <name type="scientific">Janthinobacterium lividum</name>
    <dbReference type="NCBI Taxonomy" id="29581"/>
    <lineage>
        <taxon>Bacteria</taxon>
        <taxon>Pseudomonadati</taxon>
        <taxon>Pseudomonadota</taxon>
        <taxon>Betaproteobacteria</taxon>
        <taxon>Burkholderiales</taxon>
        <taxon>Oxalobacteraceae</taxon>
        <taxon>Janthinobacterium</taxon>
    </lineage>
</organism>
<dbReference type="PANTHER" id="PTHR39210">
    <property type="entry name" value="HEPARIN-SULFATE LYASE"/>
    <property type="match status" value="1"/>
</dbReference>
<dbReference type="SUPFAM" id="SSF48230">
    <property type="entry name" value="Chondroitin AC/alginate lyase"/>
    <property type="match status" value="1"/>
</dbReference>
<evidence type="ECO:0000259" key="6">
    <source>
        <dbReference type="Pfam" id="PF07940"/>
    </source>
</evidence>
<dbReference type="InterPro" id="IPR008929">
    <property type="entry name" value="Chondroitin_lyas"/>
</dbReference>
<evidence type="ECO:0000313" key="9">
    <source>
        <dbReference type="Proteomes" id="UP000662821"/>
    </source>
</evidence>
<keyword evidence="3" id="KW-0574">Periplasm</keyword>
<dbReference type="InterPro" id="IPR032518">
    <property type="entry name" value="HepII_N"/>
</dbReference>
<feature type="domain" description="Heparinase II/III-like C-terminal" evidence="6">
    <location>
        <begin position="452"/>
        <end position="633"/>
    </location>
</feature>
<dbReference type="Pfam" id="PF07940">
    <property type="entry name" value="Hepar_II_III_C"/>
    <property type="match status" value="1"/>
</dbReference>
<evidence type="ECO:0000256" key="5">
    <source>
        <dbReference type="SAM" id="MobiDB-lite"/>
    </source>
</evidence>
<keyword evidence="4" id="KW-0456">Lyase</keyword>
<evidence type="ECO:0000256" key="3">
    <source>
        <dbReference type="ARBA" id="ARBA00022764"/>
    </source>
</evidence>
<sequence>MSATPGIVRPAPDQLQTQPQNPPSITWARHRTYPAQYVVEIQRKGGTTTSYTVSRNFILLAQPLEAGQYAWRVRPLSTVIDWSDWRGFMIDATSKQFVVPENSNIGTAILAHPRPRQLATNFQPASTWSAVMRADRGGALAKLTTEVNTRMISLAPVSNATFPTLSSTAGSAAVSAQYTLVSNTMGGVIRQLEAAALMYRLTLDKKYLQEAIARGDQIASLNPEGATSFASQDQVARMMSLVLAKGADLLWNELDAPRRKAWMDMAVLRARPIYNNLAVANGRLDQTPLDSHGIEALGYLSLISVLALGESPEAKVWLDFAVRSYAHLIHVWSGAEGGYSNGTAYAQYTIDMQMQVWQPLAQATGINLFEKPWAAGFANFFMQFTPPGTPSHVFGDVHEGVPDQALMKAFISRQKTPAAAWFVSNTVGEESPITLLQAPYPLPVATVTASAPPPNAMLFPSIGWVAMHSSMADRARTSVFFKSSPYGSYNHSHGDQNSIVINSGGRKLLTEAGYQDYFASPQAMSWYRTTKAHNAVTVDGGLGQPVAGTLELLDRKGRITAFHTSPTLDYAEGDALPAYNGLLTTALRKVWYLRGQDMVVVLDTLASATPRIFEWNLHAAAPITFTATNAAKIVNVDRSLCLQSLSTDGTALAKRLSPPSKAGTVEDHAAFLKPTAALKGEFLVVLDVGCKGIKPQLTQTATGRQLTVGTQTIVLP</sequence>
<name>A0AAJ4T7W5_9BURK</name>
<dbReference type="EMBL" id="CP071520">
    <property type="protein sequence ID" value="QSX99094.1"/>
    <property type="molecule type" value="Genomic_DNA"/>
</dbReference>
<keyword evidence="2" id="KW-0732">Signal</keyword>
<dbReference type="Gene3D" id="2.70.98.70">
    <property type="match status" value="1"/>
</dbReference>
<dbReference type="Proteomes" id="UP000662821">
    <property type="component" value="Chromosome"/>
</dbReference>
<dbReference type="InterPro" id="IPR012480">
    <property type="entry name" value="Hepar_II_III_C"/>
</dbReference>
<dbReference type="GO" id="GO:0016829">
    <property type="term" value="F:lyase activity"/>
    <property type="evidence" value="ECO:0007669"/>
    <property type="project" value="UniProtKB-KW"/>
</dbReference>
<protein>
    <submittedName>
        <fullName evidence="8">Heparinase II/III family protein</fullName>
    </submittedName>
</protein>
<proteinExistence type="predicted"/>
<evidence type="ECO:0000256" key="2">
    <source>
        <dbReference type="ARBA" id="ARBA00022729"/>
    </source>
</evidence>
<dbReference type="Pfam" id="PF16332">
    <property type="entry name" value="DUF4962"/>
    <property type="match status" value="1"/>
</dbReference>
<evidence type="ECO:0000313" key="8">
    <source>
        <dbReference type="EMBL" id="QSX99094.1"/>
    </source>
</evidence>
<comment type="subcellular location">
    <subcellularLocation>
        <location evidence="1">Periplasm</location>
    </subcellularLocation>
</comment>
<evidence type="ECO:0000256" key="4">
    <source>
        <dbReference type="ARBA" id="ARBA00023239"/>
    </source>
</evidence>
<feature type="domain" description="Heparinase II N-terminal" evidence="7">
    <location>
        <begin position="57"/>
        <end position="407"/>
    </location>
</feature>
<evidence type="ECO:0000259" key="7">
    <source>
        <dbReference type="Pfam" id="PF16332"/>
    </source>
</evidence>
<feature type="region of interest" description="Disordered" evidence="5">
    <location>
        <begin position="1"/>
        <end position="26"/>
    </location>
</feature>
<dbReference type="PANTHER" id="PTHR39210:SF1">
    <property type="entry name" value="HEPARIN-SULFATE LYASE"/>
    <property type="match status" value="1"/>
</dbReference>
<accession>A0AAJ4T7W5</accession>